<dbReference type="PROSITE" id="PS51030">
    <property type="entry name" value="NUCLEAR_REC_DBD_2"/>
    <property type="match status" value="1"/>
</dbReference>
<reference evidence="12" key="1">
    <citation type="submission" date="2016-11" db="UniProtKB">
        <authorList>
            <consortium name="WormBaseParasite"/>
        </authorList>
    </citation>
    <scope>IDENTIFICATION</scope>
</reference>
<comment type="subcellular location">
    <subcellularLocation>
        <location evidence="9">Nucleus</location>
    </subcellularLocation>
</comment>
<keyword evidence="5 9" id="KW-0238">DNA-binding</keyword>
<dbReference type="PANTHER" id="PTHR46011">
    <property type="entry name" value="NUCLEAR HORMONE RECEPTOR FAMILY MEMBER NHR-86-RELATED"/>
    <property type="match status" value="1"/>
</dbReference>
<dbReference type="InterPro" id="IPR013088">
    <property type="entry name" value="Znf_NHR/GATA"/>
</dbReference>
<dbReference type="AlphaFoldDB" id="A0A1I7V2I1"/>
<keyword evidence="11" id="KW-1185">Reference proteome</keyword>
<dbReference type="PANTHER" id="PTHR46011:SF3">
    <property type="entry name" value="NR LBD DOMAIN-CONTAINING PROTEIN-RELATED"/>
    <property type="match status" value="1"/>
</dbReference>
<dbReference type="SUPFAM" id="SSF48508">
    <property type="entry name" value="Nuclear receptor ligand-binding domain"/>
    <property type="match status" value="1"/>
</dbReference>
<evidence type="ECO:0000259" key="10">
    <source>
        <dbReference type="PROSITE" id="PS51030"/>
    </source>
</evidence>
<keyword evidence="8 9" id="KW-0539">Nucleus</keyword>
<dbReference type="GO" id="GO:0005634">
    <property type="term" value="C:nucleus"/>
    <property type="evidence" value="ECO:0007669"/>
    <property type="project" value="UniProtKB-SubCell"/>
</dbReference>
<accession>A0A1I7V2I1</accession>
<keyword evidence="3 9" id="KW-0862">Zinc</keyword>
<dbReference type="SMART" id="SM00399">
    <property type="entry name" value="ZnF_C4"/>
    <property type="match status" value="1"/>
</dbReference>
<evidence type="ECO:0000256" key="2">
    <source>
        <dbReference type="ARBA" id="ARBA00022771"/>
    </source>
</evidence>
<feature type="domain" description="Nuclear receptor" evidence="10">
    <location>
        <begin position="7"/>
        <end position="84"/>
    </location>
</feature>
<dbReference type="Gene3D" id="3.30.50.10">
    <property type="entry name" value="Erythroid Transcription Factor GATA-1, subunit A"/>
    <property type="match status" value="1"/>
</dbReference>
<dbReference type="GO" id="GO:0008270">
    <property type="term" value="F:zinc ion binding"/>
    <property type="evidence" value="ECO:0007669"/>
    <property type="project" value="UniProtKB-KW"/>
</dbReference>
<dbReference type="InterPro" id="IPR001628">
    <property type="entry name" value="Znf_hrmn_rcpt"/>
</dbReference>
<dbReference type="InterPro" id="IPR000536">
    <property type="entry name" value="Nucl_hrmn_rcpt_lig-bd"/>
</dbReference>
<evidence type="ECO:0000313" key="12">
    <source>
        <dbReference type="WBParaSite" id="Csp11.Scaffold630.g21743.t1"/>
    </source>
</evidence>
<organism evidence="11 12">
    <name type="scientific">Caenorhabditis tropicalis</name>
    <dbReference type="NCBI Taxonomy" id="1561998"/>
    <lineage>
        <taxon>Eukaryota</taxon>
        <taxon>Metazoa</taxon>
        <taxon>Ecdysozoa</taxon>
        <taxon>Nematoda</taxon>
        <taxon>Chromadorea</taxon>
        <taxon>Rhabditida</taxon>
        <taxon>Rhabditina</taxon>
        <taxon>Rhabditomorpha</taxon>
        <taxon>Rhabditoidea</taxon>
        <taxon>Rhabditidae</taxon>
        <taxon>Peloderinae</taxon>
        <taxon>Caenorhabditis</taxon>
    </lineage>
</organism>
<evidence type="ECO:0000256" key="5">
    <source>
        <dbReference type="ARBA" id="ARBA00023125"/>
    </source>
</evidence>
<proteinExistence type="inferred from homology"/>
<sequence length="356" mass="40784">MESLPNLQICGVCGETADAVHFGALSCRACAAFFRRRVAAGKLIIVSRCAGNCKLENQLLRRLCASCRYEKCLRIGMKTSAVLSRLVVKTEPGSSTWMGECLLDQMKAAYARLESSRRDAFLREDHVPKITNYKEVNAMCSIDIDLIVLHYTSFFQSITPIDEEQRRYLGVHFLVPFCLLDGAFRSQGIETELFLMPNGDYVDLQNLDDFYQNPDEKEDNGIAGSVTTLMEPYWRLNNQVLRKHLKEVILDLSEFLFLFWDPIYHIIPGIQNQSDACIQICKQMRSRIFEELTNYEKNLNLKADHSMRVGEIVIVLQAVQKALGIMNECRDISMVYNLYGRECPLFRVPQNSEFNN</sequence>
<dbReference type="GO" id="GO:0043565">
    <property type="term" value="F:sequence-specific DNA binding"/>
    <property type="evidence" value="ECO:0007669"/>
    <property type="project" value="InterPro"/>
</dbReference>
<dbReference type="SMART" id="SM00430">
    <property type="entry name" value="HOLI"/>
    <property type="match status" value="1"/>
</dbReference>
<dbReference type="STRING" id="1561998.A0A1I7V2I1"/>
<keyword evidence="1 9" id="KW-0479">Metal-binding</keyword>
<name>A0A1I7V2I1_9PELO</name>
<dbReference type="PRINTS" id="PR00047">
    <property type="entry name" value="STROIDFINGER"/>
</dbReference>
<dbReference type="Pfam" id="PF00105">
    <property type="entry name" value="zf-C4"/>
    <property type="match status" value="1"/>
</dbReference>
<protein>
    <submittedName>
        <fullName evidence="12">Nuclear receptor domain-containing protein</fullName>
    </submittedName>
</protein>
<keyword evidence="6 9" id="KW-0804">Transcription</keyword>
<dbReference type="PROSITE" id="PS00031">
    <property type="entry name" value="NUCLEAR_REC_DBD_1"/>
    <property type="match status" value="1"/>
</dbReference>
<dbReference type="eggNOG" id="KOG3575">
    <property type="taxonomic scope" value="Eukaryota"/>
</dbReference>
<evidence type="ECO:0000256" key="7">
    <source>
        <dbReference type="ARBA" id="ARBA00023170"/>
    </source>
</evidence>
<dbReference type="GO" id="GO:0006357">
    <property type="term" value="P:regulation of transcription by RNA polymerase II"/>
    <property type="evidence" value="ECO:0007669"/>
    <property type="project" value="TreeGrafter"/>
</dbReference>
<evidence type="ECO:0000256" key="1">
    <source>
        <dbReference type="ARBA" id="ARBA00022723"/>
    </source>
</evidence>
<evidence type="ECO:0000256" key="3">
    <source>
        <dbReference type="ARBA" id="ARBA00022833"/>
    </source>
</evidence>
<keyword evidence="7 9" id="KW-0675">Receptor</keyword>
<evidence type="ECO:0000313" key="11">
    <source>
        <dbReference type="Proteomes" id="UP000095282"/>
    </source>
</evidence>
<evidence type="ECO:0000256" key="8">
    <source>
        <dbReference type="ARBA" id="ARBA00023242"/>
    </source>
</evidence>
<dbReference type="Gene3D" id="1.10.565.10">
    <property type="entry name" value="Retinoid X Receptor"/>
    <property type="match status" value="1"/>
</dbReference>
<comment type="similarity">
    <text evidence="9">Belongs to the nuclear hormone receptor family.</text>
</comment>
<dbReference type="GO" id="GO:0003700">
    <property type="term" value="F:DNA-binding transcription factor activity"/>
    <property type="evidence" value="ECO:0007669"/>
    <property type="project" value="InterPro"/>
</dbReference>
<dbReference type="SUPFAM" id="SSF57716">
    <property type="entry name" value="Glucocorticoid receptor-like (DNA-binding domain)"/>
    <property type="match status" value="1"/>
</dbReference>
<dbReference type="Proteomes" id="UP000095282">
    <property type="component" value="Unplaced"/>
</dbReference>
<evidence type="ECO:0000256" key="4">
    <source>
        <dbReference type="ARBA" id="ARBA00023015"/>
    </source>
</evidence>
<dbReference type="Pfam" id="PF00104">
    <property type="entry name" value="Hormone_recep"/>
    <property type="match status" value="1"/>
</dbReference>
<keyword evidence="2 9" id="KW-0863">Zinc-finger</keyword>
<dbReference type="InterPro" id="IPR035500">
    <property type="entry name" value="NHR-like_dom_sf"/>
</dbReference>
<keyword evidence="4 9" id="KW-0805">Transcription regulation</keyword>
<evidence type="ECO:0000256" key="6">
    <source>
        <dbReference type="ARBA" id="ARBA00023163"/>
    </source>
</evidence>
<evidence type="ECO:0000256" key="9">
    <source>
        <dbReference type="RuleBase" id="RU004334"/>
    </source>
</evidence>
<dbReference type="WBParaSite" id="Csp11.Scaffold630.g21743.t1">
    <property type="protein sequence ID" value="Csp11.Scaffold630.g21743.t1"/>
    <property type="gene ID" value="Csp11.Scaffold630.g21743"/>
</dbReference>